<dbReference type="NCBIfam" id="NF004012">
    <property type="entry name" value="PRK05477.1-2"/>
    <property type="match status" value="1"/>
</dbReference>
<dbReference type="NCBIfam" id="TIGR00133">
    <property type="entry name" value="gatB"/>
    <property type="match status" value="1"/>
</dbReference>
<dbReference type="HAMAP" id="MF_00121">
    <property type="entry name" value="GatB"/>
    <property type="match status" value="1"/>
</dbReference>
<dbReference type="SMART" id="SM00845">
    <property type="entry name" value="GatB_Yqey"/>
    <property type="match status" value="1"/>
</dbReference>
<comment type="caution">
    <text evidence="9">The sequence shown here is derived from an EMBL/GenBank/DDBJ whole genome shotgun (WGS) entry which is preliminary data.</text>
</comment>
<evidence type="ECO:0000313" key="10">
    <source>
        <dbReference type="Proteomes" id="UP001359485"/>
    </source>
</evidence>
<comment type="subcellular location">
    <subcellularLocation>
        <location evidence="7">Mitochondrion</location>
    </subcellularLocation>
</comment>
<evidence type="ECO:0000259" key="8">
    <source>
        <dbReference type="SMART" id="SM00845"/>
    </source>
</evidence>
<dbReference type="InterPro" id="IPR017959">
    <property type="entry name" value="Asn/Gln-tRNA_amidoTrfase_suB/E"/>
</dbReference>
<dbReference type="InterPro" id="IPR018027">
    <property type="entry name" value="Asn/Gln_amidotransferase"/>
</dbReference>
<evidence type="ECO:0000256" key="3">
    <source>
        <dbReference type="ARBA" id="ARBA00022741"/>
    </source>
</evidence>
<protein>
    <recommendedName>
        <fullName evidence="7">Glutamyl-tRNA(Gln) amidotransferase subunit B, mitochondrial</fullName>
        <shortName evidence="7">Glu-AdT subunit B</shortName>
        <ecNumber evidence="7">6.3.5.-</ecNumber>
    </recommendedName>
</protein>
<accession>A0ABR1ASD7</accession>
<dbReference type="Pfam" id="PF02637">
    <property type="entry name" value="GatB_Yqey"/>
    <property type="match status" value="1"/>
</dbReference>
<evidence type="ECO:0000256" key="1">
    <source>
        <dbReference type="ARBA" id="ARBA00005306"/>
    </source>
</evidence>
<comment type="function">
    <text evidence="7">Allows the formation of correctly charged Gln-tRNA(Gln) through the transamidation of misacylated Glu-tRNA(Gln) in the mitochondria. The reaction takes place in the presence of glutamine and ATP through an activated gamma-phospho-Glu-tRNA(Gln).</text>
</comment>
<comment type="catalytic activity">
    <reaction evidence="6 7">
        <text>L-glutamyl-tRNA(Gln) + L-glutamine + ATP + H2O = L-glutaminyl-tRNA(Gln) + L-glutamate + ADP + phosphate + H(+)</text>
        <dbReference type="Rhea" id="RHEA:17521"/>
        <dbReference type="Rhea" id="RHEA-COMP:9681"/>
        <dbReference type="Rhea" id="RHEA-COMP:9684"/>
        <dbReference type="ChEBI" id="CHEBI:15377"/>
        <dbReference type="ChEBI" id="CHEBI:15378"/>
        <dbReference type="ChEBI" id="CHEBI:29985"/>
        <dbReference type="ChEBI" id="CHEBI:30616"/>
        <dbReference type="ChEBI" id="CHEBI:43474"/>
        <dbReference type="ChEBI" id="CHEBI:58359"/>
        <dbReference type="ChEBI" id="CHEBI:78520"/>
        <dbReference type="ChEBI" id="CHEBI:78521"/>
        <dbReference type="ChEBI" id="CHEBI:456216"/>
    </reaction>
</comment>
<keyword evidence="5 7" id="KW-0648">Protein biosynthesis</keyword>
<keyword evidence="3 7" id="KW-0547">Nucleotide-binding</keyword>
<dbReference type="InterPro" id="IPR004413">
    <property type="entry name" value="GatB"/>
</dbReference>
<dbReference type="NCBIfam" id="NF004014">
    <property type="entry name" value="PRK05477.1-4"/>
    <property type="match status" value="1"/>
</dbReference>
<proteinExistence type="inferred from homology"/>
<dbReference type="EC" id="6.3.5.-" evidence="7"/>
<comment type="similarity">
    <text evidence="1 7">Belongs to the GatB/GatE family. GatB subfamily.</text>
</comment>
<dbReference type="InterPro" id="IPR003789">
    <property type="entry name" value="Asn/Gln_tRNA_amidoTrase-B-like"/>
</dbReference>
<comment type="subunit">
    <text evidence="7">Subunit of the heterotrimeric GatCAB amidotransferase (AdT) complex, composed of A, B and C subunits.</text>
</comment>
<dbReference type="PANTHER" id="PTHR11659:SF0">
    <property type="entry name" value="GLUTAMYL-TRNA(GLN) AMIDOTRANSFERASE SUBUNIT B, MITOCHONDRIAL"/>
    <property type="match status" value="1"/>
</dbReference>
<organism evidence="9 10">
    <name type="scientific">Polyplax serrata</name>
    <name type="common">Common mouse louse</name>
    <dbReference type="NCBI Taxonomy" id="468196"/>
    <lineage>
        <taxon>Eukaryota</taxon>
        <taxon>Metazoa</taxon>
        <taxon>Ecdysozoa</taxon>
        <taxon>Arthropoda</taxon>
        <taxon>Hexapoda</taxon>
        <taxon>Insecta</taxon>
        <taxon>Pterygota</taxon>
        <taxon>Neoptera</taxon>
        <taxon>Paraneoptera</taxon>
        <taxon>Psocodea</taxon>
        <taxon>Troctomorpha</taxon>
        <taxon>Phthiraptera</taxon>
        <taxon>Anoplura</taxon>
        <taxon>Polyplacidae</taxon>
        <taxon>Polyplax</taxon>
    </lineage>
</organism>
<dbReference type="InterPro" id="IPR006075">
    <property type="entry name" value="Asn/Gln-tRNA_Trfase_suB/E_cat"/>
</dbReference>
<dbReference type="PANTHER" id="PTHR11659">
    <property type="entry name" value="GLUTAMYL-TRNA GLN AMIDOTRANSFERASE SUBUNIT B MITOCHONDRIAL AND PROKARYOTIC PET112-RELATED"/>
    <property type="match status" value="1"/>
</dbReference>
<dbReference type="InterPro" id="IPR023168">
    <property type="entry name" value="GatB_Yqey_C_2"/>
</dbReference>
<dbReference type="Pfam" id="PF02934">
    <property type="entry name" value="GatB_N"/>
    <property type="match status" value="1"/>
</dbReference>
<sequence length="543" mass="61716">MKNYTNSLVLFKNLHRVIKQCHSNVTRNISSDNSRNGWKCSVGLEIHAQLMTKSKLFSSAPYEYGAGTNTQVNLFDAAIPGTLPVLNKSAVEMAVLSALALGCNINETSFFDRKHYFYPDMPAGYQITQQRVPLAENGAVEFAIYQPGVHAKPYYKIARIKQIQLEQDSGKSLHDSEGNSSFVDLNRAGVALIEIVFKPDLHHEDEAVGLIKEIIQILKRVQTCSGKMEEGALRVDANVSVSEDDKLGVRTEIKNISSIHGVANAIKAERERQIDLIKAGEEVKNETFMWDSAGKKVIQMRDKEDNQDYRFMPEPNLPPLRLIIRDSLEDIHKNAKSRGGVFDLRHLKSRVPSTPQQDRMNLVKEYGLSEVFAFTLVNQEKLLSYFKDIMAENSSRNPKTTYLILMVQLLHVLNLNNLEIENCKIAASHLGQIVDLIQKRRISKKTVEFLLKELVKDSNTLTPIELVEKNNLEIISNPRELRKFCLRVVEKEVVMVATYKKRKKSVLNELINKVIIETKYRADTQVLPQIMTEVLNEKLENEI</sequence>
<dbReference type="SUPFAM" id="SSF89095">
    <property type="entry name" value="GatB/YqeY motif"/>
    <property type="match status" value="1"/>
</dbReference>
<keyword evidence="10" id="KW-1185">Reference proteome</keyword>
<keyword evidence="4 7" id="KW-0067">ATP-binding</keyword>
<dbReference type="InterPro" id="IPR014746">
    <property type="entry name" value="Gln_synth/guanido_kin_cat_dom"/>
</dbReference>
<evidence type="ECO:0000256" key="4">
    <source>
        <dbReference type="ARBA" id="ARBA00022840"/>
    </source>
</evidence>
<keyword evidence="7" id="KW-0496">Mitochondrion</keyword>
<keyword evidence="2 7" id="KW-0436">Ligase</keyword>
<dbReference type="EMBL" id="JAWJWF010000045">
    <property type="protein sequence ID" value="KAK6626848.1"/>
    <property type="molecule type" value="Genomic_DNA"/>
</dbReference>
<reference evidence="9 10" key="1">
    <citation type="submission" date="2023-09" db="EMBL/GenBank/DDBJ databases">
        <title>Genomes of two closely related lineages of the louse Polyplax serrata with different host specificities.</title>
        <authorList>
            <person name="Martinu J."/>
            <person name="Tarabai H."/>
            <person name="Stefka J."/>
            <person name="Hypsa V."/>
        </authorList>
    </citation>
    <scope>NUCLEOTIDE SEQUENCE [LARGE SCALE GENOMIC DNA]</scope>
    <source>
        <strain evidence="9">98ZLc_SE</strain>
    </source>
</reference>
<gene>
    <name evidence="9" type="ORF">RUM44_009325</name>
</gene>
<dbReference type="Gene3D" id="1.10.10.410">
    <property type="match status" value="1"/>
</dbReference>
<dbReference type="Proteomes" id="UP001359485">
    <property type="component" value="Unassembled WGS sequence"/>
</dbReference>
<dbReference type="SUPFAM" id="SSF55931">
    <property type="entry name" value="Glutamine synthetase/guanido kinase"/>
    <property type="match status" value="1"/>
</dbReference>
<name>A0ABR1ASD7_POLSC</name>
<feature type="domain" description="Asn/Gln amidotransferase" evidence="8">
    <location>
        <begin position="384"/>
        <end position="535"/>
    </location>
</feature>
<evidence type="ECO:0000256" key="2">
    <source>
        <dbReference type="ARBA" id="ARBA00022598"/>
    </source>
</evidence>
<evidence type="ECO:0000313" key="9">
    <source>
        <dbReference type="EMBL" id="KAK6626848.1"/>
    </source>
</evidence>
<evidence type="ECO:0000256" key="6">
    <source>
        <dbReference type="ARBA" id="ARBA00047913"/>
    </source>
</evidence>
<evidence type="ECO:0000256" key="7">
    <source>
        <dbReference type="HAMAP-Rule" id="MF_03147"/>
    </source>
</evidence>
<evidence type="ECO:0000256" key="5">
    <source>
        <dbReference type="ARBA" id="ARBA00022917"/>
    </source>
</evidence>